<protein>
    <submittedName>
        <fullName evidence="2">Uncharacterized protein</fullName>
    </submittedName>
</protein>
<evidence type="ECO:0000313" key="3">
    <source>
        <dbReference type="Proteomes" id="UP001164693"/>
    </source>
</evidence>
<keyword evidence="1" id="KW-1133">Transmembrane helix</keyword>
<accession>A0ABY7K443</accession>
<keyword evidence="1" id="KW-0472">Membrane</keyword>
<reference evidence="2" key="1">
    <citation type="submission" date="2022-05" db="EMBL/GenBank/DDBJ databases">
        <title>Jatrophihabitans sp. SB3-54 whole genome sequence.</title>
        <authorList>
            <person name="Suh M.K."/>
            <person name="Eom M.K."/>
            <person name="Kim J.S."/>
            <person name="Kim H.S."/>
            <person name="Do H.E."/>
            <person name="Shin Y.K."/>
            <person name="Lee J.-S."/>
        </authorList>
    </citation>
    <scope>NUCLEOTIDE SEQUENCE</scope>
    <source>
        <strain evidence="2">SB3-54</strain>
    </source>
</reference>
<proteinExistence type="predicted"/>
<sequence length="147" mass="14913">MNSALSGVPVARRKTAAATLALFAVLFLAVGAVAASGTGTAPVRAFAVIALLVSALLGLLAWGVAHSVKLELAEQRLDAAIEQAVAAHGGTALACGCGHDHDPDELHVTDACRHDGAGEACEHDCETCVLAALRPSPTATRGERLSR</sequence>
<gene>
    <name evidence="2" type="ORF">M6B22_03710</name>
</gene>
<name>A0ABY7K443_9ACTN</name>
<evidence type="ECO:0000256" key="1">
    <source>
        <dbReference type="SAM" id="Phobius"/>
    </source>
</evidence>
<feature type="transmembrane region" description="Helical" evidence="1">
    <location>
        <begin position="45"/>
        <end position="65"/>
    </location>
</feature>
<keyword evidence="3" id="KW-1185">Reference proteome</keyword>
<organism evidence="2 3">
    <name type="scientific">Jatrophihabitans cynanchi</name>
    <dbReference type="NCBI Taxonomy" id="2944128"/>
    <lineage>
        <taxon>Bacteria</taxon>
        <taxon>Bacillati</taxon>
        <taxon>Actinomycetota</taxon>
        <taxon>Actinomycetes</taxon>
        <taxon>Jatrophihabitantales</taxon>
        <taxon>Jatrophihabitantaceae</taxon>
        <taxon>Jatrophihabitans</taxon>
    </lineage>
</organism>
<keyword evidence="1" id="KW-0812">Transmembrane</keyword>
<dbReference type="RefSeq" id="WP_269444425.1">
    <property type="nucleotide sequence ID" value="NZ_CP097463.1"/>
</dbReference>
<dbReference type="Proteomes" id="UP001164693">
    <property type="component" value="Chromosome"/>
</dbReference>
<evidence type="ECO:0000313" key="2">
    <source>
        <dbReference type="EMBL" id="WAX57876.1"/>
    </source>
</evidence>
<dbReference type="EMBL" id="CP097463">
    <property type="protein sequence ID" value="WAX57876.1"/>
    <property type="molecule type" value="Genomic_DNA"/>
</dbReference>